<dbReference type="Pfam" id="PF12833">
    <property type="entry name" value="HTH_18"/>
    <property type="match status" value="1"/>
</dbReference>
<reference evidence="5 6" key="1">
    <citation type="submission" date="2018-01" db="EMBL/GenBank/DDBJ databases">
        <title>Denitrification phenotypes of diverse strains of Pseudomonas stutzeri.</title>
        <authorList>
            <person name="Milligan D.A."/>
            <person name="Bergaust L."/>
            <person name="Bakken L.R."/>
            <person name="Frostegard A."/>
        </authorList>
    </citation>
    <scope>NUCLEOTIDE SEQUENCE [LARGE SCALE GENOMIC DNA]</scope>
    <source>
        <strain evidence="5 6">28a3</strain>
    </source>
</reference>
<proteinExistence type="predicted"/>
<dbReference type="PRINTS" id="PR00032">
    <property type="entry name" value="HTHARAC"/>
</dbReference>
<dbReference type="InterPro" id="IPR047264">
    <property type="entry name" value="Cupin_HpaA-like_N"/>
</dbReference>
<dbReference type="AlphaFoldDB" id="A0A2N8STZ8"/>
<dbReference type="Gene3D" id="2.60.120.10">
    <property type="entry name" value="Jelly Rolls"/>
    <property type="match status" value="1"/>
</dbReference>
<dbReference type="Gene3D" id="1.10.10.60">
    <property type="entry name" value="Homeodomain-like"/>
    <property type="match status" value="1"/>
</dbReference>
<dbReference type="PANTHER" id="PTHR43280:SF32">
    <property type="entry name" value="TRANSCRIPTIONAL REGULATORY PROTEIN"/>
    <property type="match status" value="1"/>
</dbReference>
<evidence type="ECO:0000313" key="6">
    <source>
        <dbReference type="Proteomes" id="UP000235897"/>
    </source>
</evidence>
<gene>
    <name evidence="5" type="ORF">CXL00_09105</name>
</gene>
<keyword evidence="3" id="KW-0804">Transcription</keyword>
<dbReference type="CDD" id="cd06999">
    <property type="entry name" value="cupin_HpaA-like_N"/>
    <property type="match status" value="1"/>
</dbReference>
<comment type="caution">
    <text evidence="5">The sequence shown here is derived from an EMBL/GenBank/DDBJ whole genome shotgun (WGS) entry which is preliminary data.</text>
</comment>
<evidence type="ECO:0000256" key="1">
    <source>
        <dbReference type="ARBA" id="ARBA00023015"/>
    </source>
</evidence>
<dbReference type="PANTHER" id="PTHR43280">
    <property type="entry name" value="ARAC-FAMILY TRANSCRIPTIONAL REGULATOR"/>
    <property type="match status" value="1"/>
</dbReference>
<sequence length="313" mass="34891">MKGHPSDSFIPVFKLYGAGLEWPTPDLLHCESIADRSRLHDWEIRPHRHADLTQLLYIRRGWAEVELEGVRTRIDEAAVQVVPPLCIHGFRFSERVEGYVLTLANPLLAQLETALDGQGAALGSAGLHRAGRDRRFLNTLFEAIDREYRTPAPARVLLLQSLVGVLAVWVGRQMLVGQAQRPSRAQELLAAFTDMVEKEFGTQRTVEGYAAQLDITPAYLNTLARRFTGHTAQGVLHQRLLLEAKRQLIYTAMSVSQISDGLGFSEPAYFSRFFKRLTGQSPKAFRASLNAISCEPPKSADSPLPLHRMPGSV</sequence>
<dbReference type="InterPro" id="IPR009057">
    <property type="entry name" value="Homeodomain-like_sf"/>
</dbReference>
<dbReference type="SMART" id="SM00342">
    <property type="entry name" value="HTH_ARAC"/>
    <property type="match status" value="1"/>
</dbReference>
<dbReference type="PROSITE" id="PS01124">
    <property type="entry name" value="HTH_ARAC_FAMILY_2"/>
    <property type="match status" value="1"/>
</dbReference>
<feature type="domain" description="HTH araC/xylS-type" evidence="4">
    <location>
        <begin position="190"/>
        <end position="288"/>
    </location>
</feature>
<accession>A0A2N8STZ8</accession>
<dbReference type="InterPro" id="IPR020449">
    <property type="entry name" value="Tscrpt_reg_AraC-type_HTH"/>
</dbReference>
<name>A0A2N8STZ8_STUST</name>
<dbReference type="InterPro" id="IPR018060">
    <property type="entry name" value="HTH_AraC"/>
</dbReference>
<keyword evidence="2" id="KW-0238">DNA-binding</keyword>
<dbReference type="SUPFAM" id="SSF46689">
    <property type="entry name" value="Homeodomain-like"/>
    <property type="match status" value="1"/>
</dbReference>
<dbReference type="GO" id="GO:0003700">
    <property type="term" value="F:DNA-binding transcription factor activity"/>
    <property type="evidence" value="ECO:0007669"/>
    <property type="project" value="InterPro"/>
</dbReference>
<dbReference type="EMBL" id="POUW01000003">
    <property type="protein sequence ID" value="PNG05976.1"/>
    <property type="molecule type" value="Genomic_DNA"/>
</dbReference>
<evidence type="ECO:0000313" key="5">
    <source>
        <dbReference type="EMBL" id="PNG05976.1"/>
    </source>
</evidence>
<evidence type="ECO:0000259" key="4">
    <source>
        <dbReference type="PROSITE" id="PS01124"/>
    </source>
</evidence>
<dbReference type="RefSeq" id="WP_102846563.1">
    <property type="nucleotide sequence ID" value="NZ_JAMOIG010000005.1"/>
</dbReference>
<dbReference type="InterPro" id="IPR014710">
    <property type="entry name" value="RmlC-like_jellyroll"/>
</dbReference>
<dbReference type="OrthoDB" id="9814125at2"/>
<dbReference type="SUPFAM" id="SSF51182">
    <property type="entry name" value="RmlC-like cupins"/>
    <property type="match status" value="1"/>
</dbReference>
<dbReference type="InterPro" id="IPR011051">
    <property type="entry name" value="RmlC_Cupin_sf"/>
</dbReference>
<protein>
    <submittedName>
        <fullName evidence="5">AraC family transcriptional regulator</fullName>
    </submittedName>
</protein>
<organism evidence="5 6">
    <name type="scientific">Stutzerimonas stutzeri</name>
    <name type="common">Pseudomonas stutzeri</name>
    <dbReference type="NCBI Taxonomy" id="316"/>
    <lineage>
        <taxon>Bacteria</taxon>
        <taxon>Pseudomonadati</taxon>
        <taxon>Pseudomonadota</taxon>
        <taxon>Gammaproteobacteria</taxon>
        <taxon>Pseudomonadales</taxon>
        <taxon>Pseudomonadaceae</taxon>
        <taxon>Stutzerimonas</taxon>
    </lineage>
</organism>
<dbReference type="Proteomes" id="UP000235897">
    <property type="component" value="Unassembled WGS sequence"/>
</dbReference>
<keyword evidence="1" id="KW-0805">Transcription regulation</keyword>
<evidence type="ECO:0000256" key="3">
    <source>
        <dbReference type="ARBA" id="ARBA00023163"/>
    </source>
</evidence>
<dbReference type="GO" id="GO:0043565">
    <property type="term" value="F:sequence-specific DNA binding"/>
    <property type="evidence" value="ECO:0007669"/>
    <property type="project" value="InterPro"/>
</dbReference>
<evidence type="ECO:0000256" key="2">
    <source>
        <dbReference type="ARBA" id="ARBA00023125"/>
    </source>
</evidence>